<dbReference type="EMBL" id="UYJE01009592">
    <property type="protein sequence ID" value="VDI74704.1"/>
    <property type="molecule type" value="Genomic_DNA"/>
</dbReference>
<dbReference type="GO" id="GO:0008270">
    <property type="term" value="F:zinc ion binding"/>
    <property type="evidence" value="ECO:0007669"/>
    <property type="project" value="UniProtKB-KW"/>
</dbReference>
<dbReference type="OrthoDB" id="6141286at2759"/>
<evidence type="ECO:0000313" key="3">
    <source>
        <dbReference type="EMBL" id="VDI74704.1"/>
    </source>
</evidence>
<dbReference type="SMART" id="SM00355">
    <property type="entry name" value="ZnF_C2H2"/>
    <property type="match status" value="1"/>
</dbReference>
<protein>
    <recommendedName>
        <fullName evidence="2">C2H2-type domain-containing protein</fullName>
    </recommendedName>
</protein>
<dbReference type="Proteomes" id="UP000596742">
    <property type="component" value="Unassembled WGS sequence"/>
</dbReference>
<organism evidence="3 4">
    <name type="scientific">Mytilus galloprovincialis</name>
    <name type="common">Mediterranean mussel</name>
    <dbReference type="NCBI Taxonomy" id="29158"/>
    <lineage>
        <taxon>Eukaryota</taxon>
        <taxon>Metazoa</taxon>
        <taxon>Spiralia</taxon>
        <taxon>Lophotrochozoa</taxon>
        <taxon>Mollusca</taxon>
        <taxon>Bivalvia</taxon>
        <taxon>Autobranchia</taxon>
        <taxon>Pteriomorphia</taxon>
        <taxon>Mytilida</taxon>
        <taxon>Mytiloidea</taxon>
        <taxon>Mytilidae</taxon>
        <taxon>Mytilinae</taxon>
        <taxon>Mytilus</taxon>
    </lineage>
</organism>
<dbReference type="InterPro" id="IPR013087">
    <property type="entry name" value="Znf_C2H2_type"/>
</dbReference>
<keyword evidence="1" id="KW-0862">Zinc</keyword>
<evidence type="ECO:0000313" key="4">
    <source>
        <dbReference type="Proteomes" id="UP000596742"/>
    </source>
</evidence>
<dbReference type="InterPro" id="IPR046496">
    <property type="entry name" value="DUF6589"/>
</dbReference>
<name>A0A8B6H7Y5_MYTGA</name>
<sequence length="621" mass="71215">MEEEKEKKEKESVSAYFLLAKQRTSGSEKIKSRIIPPGNYQSIVKNISHDSSKDRIGRIIYKSLLKESVNKSIFTEVNKECNILCARKDASALRNCSSDHIATFSMENLNSEIQKKAPLLHGIFQNAVKGSMLGTQHQNRSRSCYRDKKDKIGELMLKEKDSLEKTGTVQDHKSSDIIGDNIDLNRSPSQMSIDRRRKSWHWFLLVGLQKRVLNPTLDDTAPISDITSVDNSTFIPNLNDCSKLVQNFMFRIMNVLVKYVGCLKKYKGCLPKFIPHPHLNELSGKSNFAILDMLDKSENKSEDMITILEHIHANFIPRTDDENPSVIKKKVFGGDVLTNERAYSAQLAMLNGTTDYERLTGVIHRPEGLHRMMNLLLFIYQIFYKSTSAGDKGTLFHLRNFISRIDVRGSEEVVQKYRSHYSFVEDSLDSYIVAAYLPALSARTSALDTQIRQIEAMHHNQLQKFVCEVCNKQYKTKGGIKKHLKIQHQWDFDNEQETPSKNDHIALYRASFMKCSLLLRDTNDVYKMGDGDRILLNAKFQMLLSRIGNHTKYQLWLFRFMAYCYSSLTPRMAYEYIWNGTANMHGNIGHNLPNDNLVEMLVQAVKKKIYAQGANATYKSA</sequence>
<gene>
    <name evidence="3" type="ORF">MGAL_10B025366</name>
</gene>
<feature type="domain" description="C2H2-type" evidence="2">
    <location>
        <begin position="465"/>
        <end position="488"/>
    </location>
</feature>
<dbReference type="PROSITE" id="PS50157">
    <property type="entry name" value="ZINC_FINGER_C2H2_2"/>
    <property type="match status" value="1"/>
</dbReference>
<comment type="caution">
    <text evidence="3">The sequence shown here is derived from an EMBL/GenBank/DDBJ whole genome shotgun (WGS) entry which is preliminary data.</text>
</comment>
<evidence type="ECO:0000256" key="1">
    <source>
        <dbReference type="PROSITE-ProRule" id="PRU00042"/>
    </source>
</evidence>
<keyword evidence="1" id="KW-0863">Zinc-finger</keyword>
<evidence type="ECO:0000259" key="2">
    <source>
        <dbReference type="PROSITE" id="PS50157"/>
    </source>
</evidence>
<accession>A0A8B6H7Y5</accession>
<proteinExistence type="predicted"/>
<dbReference type="Gene3D" id="3.30.160.60">
    <property type="entry name" value="Classic Zinc Finger"/>
    <property type="match status" value="1"/>
</dbReference>
<dbReference type="AlphaFoldDB" id="A0A8B6H7Y5"/>
<keyword evidence="4" id="KW-1185">Reference proteome</keyword>
<keyword evidence="1" id="KW-0479">Metal-binding</keyword>
<reference evidence="3" key="1">
    <citation type="submission" date="2018-11" db="EMBL/GenBank/DDBJ databases">
        <authorList>
            <person name="Alioto T."/>
            <person name="Alioto T."/>
        </authorList>
    </citation>
    <scope>NUCLEOTIDE SEQUENCE</scope>
</reference>
<dbReference type="PROSITE" id="PS00028">
    <property type="entry name" value="ZINC_FINGER_C2H2_1"/>
    <property type="match status" value="1"/>
</dbReference>
<dbReference type="Pfam" id="PF20231">
    <property type="entry name" value="DUF6589"/>
    <property type="match status" value="1"/>
</dbReference>